<dbReference type="GO" id="GO:0005524">
    <property type="term" value="F:ATP binding"/>
    <property type="evidence" value="ECO:0007669"/>
    <property type="project" value="UniProtKB-KW"/>
</dbReference>
<dbReference type="Gene3D" id="1.20.120.1510">
    <property type="match status" value="1"/>
</dbReference>
<dbReference type="Pfam" id="PF08335">
    <property type="entry name" value="GlnD_UR_UTase"/>
    <property type="match status" value="2"/>
</dbReference>
<reference evidence="9 10" key="1">
    <citation type="journal article" date="2018" name="Nat. Biotechnol.">
        <title>A standardized bacterial taxonomy based on genome phylogeny substantially revises the tree of life.</title>
        <authorList>
            <person name="Parks D.H."/>
            <person name="Chuvochina M."/>
            <person name="Waite D.W."/>
            <person name="Rinke C."/>
            <person name="Skarshewski A."/>
            <person name="Chaumeil P.A."/>
            <person name="Hugenholtz P."/>
        </authorList>
    </citation>
    <scope>NUCLEOTIDE SEQUENCE [LARGE SCALE GENOMIC DNA]</scope>
    <source>
        <strain evidence="9">UBA8672</strain>
    </source>
</reference>
<evidence type="ECO:0000256" key="2">
    <source>
        <dbReference type="ARBA" id="ARBA00022695"/>
    </source>
</evidence>
<dbReference type="NCBIfam" id="NF008292">
    <property type="entry name" value="PRK11072.1"/>
    <property type="match status" value="1"/>
</dbReference>
<dbReference type="SUPFAM" id="SSF81593">
    <property type="entry name" value="Nucleotidyltransferase substrate binding subunit/domain"/>
    <property type="match status" value="2"/>
</dbReference>
<proteinExistence type="predicted"/>
<dbReference type="SUPFAM" id="SSF81301">
    <property type="entry name" value="Nucleotidyltransferase"/>
    <property type="match status" value="2"/>
</dbReference>
<feature type="domain" description="PII-uridylyltransferase/Glutamine-synthetase adenylyltransferase" evidence="8">
    <location>
        <begin position="291"/>
        <end position="427"/>
    </location>
</feature>
<evidence type="ECO:0000259" key="8">
    <source>
        <dbReference type="Pfam" id="PF08335"/>
    </source>
</evidence>
<accession>A0A3D5Q911</accession>
<dbReference type="Gene3D" id="1.20.120.330">
    <property type="entry name" value="Nucleotidyltransferases domain 2"/>
    <property type="match status" value="2"/>
</dbReference>
<dbReference type="Pfam" id="PF03710">
    <property type="entry name" value="GlnE"/>
    <property type="match status" value="2"/>
</dbReference>
<keyword evidence="5" id="KW-0460">Magnesium</keyword>
<keyword evidence="2 9" id="KW-0548">Nucleotidyltransferase</keyword>
<dbReference type="GO" id="GO:0008882">
    <property type="term" value="F:[glutamate-ammonia-ligase] adenylyltransferase activity"/>
    <property type="evidence" value="ECO:0007669"/>
    <property type="project" value="InterPro"/>
</dbReference>
<keyword evidence="4" id="KW-0067">ATP-binding</keyword>
<evidence type="ECO:0000256" key="4">
    <source>
        <dbReference type="ARBA" id="ARBA00022840"/>
    </source>
</evidence>
<name>A0A3D5Q911_FLESI</name>
<dbReference type="Gene3D" id="3.30.460.10">
    <property type="entry name" value="Beta Polymerase, domain 2"/>
    <property type="match status" value="2"/>
</dbReference>
<dbReference type="InterPro" id="IPR043519">
    <property type="entry name" value="NT_sf"/>
</dbReference>
<dbReference type="PANTHER" id="PTHR30621">
    <property type="entry name" value="GLUTAMINE SYNTHETASE ADENYLYLTRANSFERASE"/>
    <property type="match status" value="1"/>
</dbReference>
<evidence type="ECO:0000256" key="5">
    <source>
        <dbReference type="ARBA" id="ARBA00022842"/>
    </source>
</evidence>
<keyword evidence="3" id="KW-0547">Nucleotide-binding</keyword>
<feature type="domain" description="Glutamate-ammonia ligase adenylyltransferase repeated" evidence="7">
    <location>
        <begin position="21"/>
        <end position="267"/>
    </location>
</feature>
<organism evidence="9 10">
    <name type="scientific">Flexistipes sinusarabici</name>
    <dbReference type="NCBI Taxonomy" id="2352"/>
    <lineage>
        <taxon>Bacteria</taxon>
        <taxon>Pseudomonadati</taxon>
        <taxon>Deferribacterota</taxon>
        <taxon>Deferribacteres</taxon>
        <taxon>Deferribacterales</taxon>
        <taxon>Flexistipitaceae</taxon>
        <taxon>Flexistipes</taxon>
    </lineage>
</organism>
<keyword evidence="6" id="KW-0511">Multifunctional enzyme</keyword>
<comment type="caution">
    <text evidence="9">The sequence shown here is derived from an EMBL/GenBank/DDBJ whole genome shotgun (WGS) entry which is preliminary data.</text>
</comment>
<evidence type="ECO:0000256" key="3">
    <source>
        <dbReference type="ARBA" id="ARBA00022741"/>
    </source>
</evidence>
<sequence length="949" mass="109562">MDTSAVFTDEIKRSLGPKECENLEYLCSHSQLIAKFLLNYPGIIDYLYNNLNSERSVVSVLKSNVDLLNYAGRESDFLKSLRIMRMREYLLIAYKDLIEKTGVKDITANISSFASAALEAAYKKSYKDLTRLYGIPLTESNKECAFCIIGLGKLGGWELNFSSDVDIMFVYETEKGSTAGGSKGSLENHVFFVKLAEKIKYYISENTEDGIVYRVDLRLRPDGDKGAIALPLRSYELYYESYGQSWERMMLLKSLPVAGNLELGTRFFEVVKPFVFKKSIDYKLIDELSRIKSKINERVKYKKDHMNVKLGKGGIREIEFIIQVLQILNYSKYPNVYRRNSLEAIHVLNEYNLLGKDEADSLSESYIFLRKLEHMAQIEKGLQTHRVPINSQEFDKFLERSGYTDKEDFLKDYNHYTGSVNRIFNDILKENEVNPVSIVFDEEMGDEDIAEYLESIGIKDAQECAGILAKIVSGRKSRPRSASETQILARLLSMVINEVKTTQNPVNTLGYFEKFFSTNNTIHFFFDIFCEMPKILSKITTIFSISPYLSNIIIKNSNILDYIYDPKNPFYKENELFETLYKSIKNVEDDEEYEYDIIRKKHQELLFNISYAYINKDINVIQFNRSLSKLAKATVKLAFIREEGRLSKRFGRPKNSEEEDCGYTVIGMGKLGSEEMSLGTDLDMIVLYEDDGETSSSNNISNKVYYSKLVQKVISFLSTITVFGQLYKIDMRLRPSGASGTLVTSLASFEDYQKRKAMTWEKQAMLRGSAFYYTKNSLKEHFEDVKKDVLFRTAISNDEVREIYDMRKRIEKEKGIPLSKNNIKAGYGGIIDIEFAVQMLQLVYGCKYEELRQTSTHNVLHALKSSGILKGRDYYALHNSYLFYRNLENLIRAYQNTSASRLPRDRDVLEHISLFFGFKDSGGEKLMKEYETVRKTVRAAFNRIFDKYL</sequence>
<evidence type="ECO:0000259" key="7">
    <source>
        <dbReference type="Pfam" id="PF03710"/>
    </source>
</evidence>
<dbReference type="InterPro" id="IPR013546">
    <property type="entry name" value="PII_UdlTrfase/GS_AdlTrfase"/>
</dbReference>
<dbReference type="Proteomes" id="UP000262325">
    <property type="component" value="Unassembled WGS sequence"/>
</dbReference>
<gene>
    <name evidence="9" type="ORF">DHM44_00655</name>
</gene>
<evidence type="ECO:0000256" key="1">
    <source>
        <dbReference type="ARBA" id="ARBA00022679"/>
    </source>
</evidence>
<dbReference type="InterPro" id="IPR005190">
    <property type="entry name" value="GlnE_rpt_dom"/>
</dbReference>
<evidence type="ECO:0000256" key="6">
    <source>
        <dbReference type="ARBA" id="ARBA00023268"/>
    </source>
</evidence>
<dbReference type="InterPro" id="IPR023057">
    <property type="entry name" value="GlnE"/>
</dbReference>
<evidence type="ECO:0000313" key="9">
    <source>
        <dbReference type="EMBL" id="HCW92174.1"/>
    </source>
</evidence>
<dbReference type="CDD" id="cd05401">
    <property type="entry name" value="NT_GlnE_GlnD_like"/>
    <property type="match status" value="2"/>
</dbReference>
<dbReference type="GO" id="GO:0016874">
    <property type="term" value="F:ligase activity"/>
    <property type="evidence" value="ECO:0007669"/>
    <property type="project" value="UniProtKB-KW"/>
</dbReference>
<dbReference type="EMBL" id="DPPF01000013">
    <property type="protein sequence ID" value="HCW92174.1"/>
    <property type="molecule type" value="Genomic_DNA"/>
</dbReference>
<feature type="domain" description="Glutamate-ammonia ligase adenylyltransferase repeated" evidence="7">
    <location>
        <begin position="537"/>
        <end position="783"/>
    </location>
</feature>
<keyword evidence="9" id="KW-0436">Ligase</keyword>
<evidence type="ECO:0000313" key="10">
    <source>
        <dbReference type="Proteomes" id="UP000262325"/>
    </source>
</evidence>
<dbReference type="GO" id="GO:0005829">
    <property type="term" value="C:cytosol"/>
    <property type="evidence" value="ECO:0007669"/>
    <property type="project" value="TreeGrafter"/>
</dbReference>
<keyword evidence="1 9" id="KW-0808">Transferase</keyword>
<dbReference type="GO" id="GO:0000820">
    <property type="term" value="P:regulation of glutamine family amino acid metabolic process"/>
    <property type="evidence" value="ECO:0007669"/>
    <property type="project" value="TreeGrafter"/>
</dbReference>
<protein>
    <submittedName>
        <fullName evidence="9">Bifunctional [glutamate--ammonia ligase]-adenylyl-L-tyrosine phosphorylase/[glutamate--ammonia-ligase] adenylyltransferase</fullName>
    </submittedName>
</protein>
<dbReference type="AlphaFoldDB" id="A0A3D5Q911"/>
<dbReference type="PANTHER" id="PTHR30621:SF0">
    <property type="entry name" value="BIFUNCTIONAL GLUTAMINE SYNTHETASE ADENYLYLTRANSFERASE_ADENYLYL-REMOVING ENZYME"/>
    <property type="match status" value="1"/>
</dbReference>
<feature type="domain" description="PII-uridylyltransferase/Glutamine-synthetase adenylyltransferase" evidence="8">
    <location>
        <begin position="812"/>
        <end position="945"/>
    </location>
</feature>